<dbReference type="AlphaFoldDB" id="A0A8X6KQW1"/>
<reference evidence="1" key="1">
    <citation type="submission" date="2020-07" db="EMBL/GenBank/DDBJ databases">
        <title>Multicomponent nature underlies the extraordinary mechanical properties of spider dragline silk.</title>
        <authorList>
            <person name="Kono N."/>
            <person name="Nakamura H."/>
            <person name="Mori M."/>
            <person name="Yoshida Y."/>
            <person name="Ohtoshi R."/>
            <person name="Malay A.D."/>
            <person name="Moran D.A.P."/>
            <person name="Tomita M."/>
            <person name="Numata K."/>
            <person name="Arakawa K."/>
        </authorList>
    </citation>
    <scope>NUCLEOTIDE SEQUENCE</scope>
</reference>
<organism evidence="1 2">
    <name type="scientific">Trichonephila clavata</name>
    <name type="common">Joro spider</name>
    <name type="synonym">Nephila clavata</name>
    <dbReference type="NCBI Taxonomy" id="2740835"/>
    <lineage>
        <taxon>Eukaryota</taxon>
        <taxon>Metazoa</taxon>
        <taxon>Ecdysozoa</taxon>
        <taxon>Arthropoda</taxon>
        <taxon>Chelicerata</taxon>
        <taxon>Arachnida</taxon>
        <taxon>Araneae</taxon>
        <taxon>Araneomorphae</taxon>
        <taxon>Entelegynae</taxon>
        <taxon>Araneoidea</taxon>
        <taxon>Nephilidae</taxon>
        <taxon>Trichonephila</taxon>
    </lineage>
</organism>
<gene>
    <name evidence="1" type="ORF">TNCT_85821</name>
</gene>
<comment type="caution">
    <text evidence="1">The sequence shown here is derived from an EMBL/GenBank/DDBJ whole genome shotgun (WGS) entry which is preliminary data.</text>
</comment>
<protein>
    <submittedName>
        <fullName evidence="1">Uncharacterized protein</fullName>
    </submittedName>
</protein>
<dbReference type="EMBL" id="BMAO01002226">
    <property type="protein sequence ID" value="GFQ79218.1"/>
    <property type="molecule type" value="Genomic_DNA"/>
</dbReference>
<accession>A0A8X6KQW1</accession>
<name>A0A8X6KQW1_TRICU</name>
<evidence type="ECO:0000313" key="1">
    <source>
        <dbReference type="EMBL" id="GFQ79218.1"/>
    </source>
</evidence>
<proteinExistence type="predicted"/>
<dbReference type="Proteomes" id="UP000887116">
    <property type="component" value="Unassembled WGS sequence"/>
</dbReference>
<sequence length="110" mass="12146">MCCEAVIVCAVRWCGDMRQLWCVGDGDMMWLWCVDDGVCCEAVMVCAVSRFLVDMTQQAARPNESMSSAAAQATRIVHATPSSSKLRKKPMFTIGQQISALKLIMHQPCT</sequence>
<evidence type="ECO:0000313" key="2">
    <source>
        <dbReference type="Proteomes" id="UP000887116"/>
    </source>
</evidence>
<keyword evidence="2" id="KW-1185">Reference proteome</keyword>